<proteinExistence type="predicted"/>
<dbReference type="InterPro" id="IPR029052">
    <property type="entry name" value="Metallo-depent_PP-like"/>
</dbReference>
<protein>
    <submittedName>
        <fullName evidence="1">(rape) hypothetical protein</fullName>
    </submittedName>
</protein>
<dbReference type="Proteomes" id="UP001295469">
    <property type="component" value="Chromosome C04"/>
</dbReference>
<reference evidence="1" key="1">
    <citation type="submission" date="2021-01" db="EMBL/GenBank/DDBJ databases">
        <authorList>
            <consortium name="Genoscope - CEA"/>
            <person name="William W."/>
        </authorList>
    </citation>
    <scope>NUCLEOTIDE SEQUENCE</scope>
</reference>
<evidence type="ECO:0000313" key="1">
    <source>
        <dbReference type="EMBL" id="CAF1812807.1"/>
    </source>
</evidence>
<name>A0A816JEH8_BRANA</name>
<dbReference type="Gene3D" id="3.60.21.10">
    <property type="match status" value="1"/>
</dbReference>
<gene>
    <name evidence="1" type="ORF">DARMORV10_C04P10530.1</name>
</gene>
<organism evidence="1">
    <name type="scientific">Brassica napus</name>
    <name type="common">Rape</name>
    <dbReference type="NCBI Taxonomy" id="3708"/>
    <lineage>
        <taxon>Eukaryota</taxon>
        <taxon>Viridiplantae</taxon>
        <taxon>Streptophyta</taxon>
        <taxon>Embryophyta</taxon>
        <taxon>Tracheophyta</taxon>
        <taxon>Spermatophyta</taxon>
        <taxon>Magnoliopsida</taxon>
        <taxon>eudicotyledons</taxon>
        <taxon>Gunneridae</taxon>
        <taxon>Pentapetalae</taxon>
        <taxon>rosids</taxon>
        <taxon>malvids</taxon>
        <taxon>Brassicales</taxon>
        <taxon>Brassicaceae</taxon>
        <taxon>Brassiceae</taxon>
        <taxon>Brassica</taxon>
    </lineage>
</organism>
<sequence length="64" mass="7302">MSFHQASTESTDSRMDSTVDSITTIKRPTDVPYFGQLCDLLWSDQAKMSKNWQHESGEETFDAI</sequence>
<dbReference type="EMBL" id="HG994368">
    <property type="protein sequence ID" value="CAF1812807.1"/>
    <property type="molecule type" value="Genomic_DNA"/>
</dbReference>
<accession>A0A816JEH8</accession>
<dbReference type="SUPFAM" id="SSF56300">
    <property type="entry name" value="Metallo-dependent phosphatases"/>
    <property type="match status" value="1"/>
</dbReference>
<dbReference type="AlphaFoldDB" id="A0A816JEH8"/>